<dbReference type="SMART" id="SM01349">
    <property type="entry name" value="TOG"/>
    <property type="match status" value="1"/>
</dbReference>
<dbReference type="Gene3D" id="1.25.10.10">
    <property type="entry name" value="Leucine-rich Repeat Variant"/>
    <property type="match status" value="2"/>
</dbReference>
<dbReference type="InterPro" id="IPR011989">
    <property type="entry name" value="ARM-like"/>
</dbReference>
<name>A0A183V9N1_TOXCA</name>
<dbReference type="InterPro" id="IPR034085">
    <property type="entry name" value="TOG"/>
</dbReference>
<dbReference type="GO" id="GO:0000776">
    <property type="term" value="C:kinetochore"/>
    <property type="evidence" value="ECO:0007669"/>
    <property type="project" value="TreeGrafter"/>
</dbReference>
<accession>A0A183V9N1</accession>
<dbReference type="SUPFAM" id="SSF48371">
    <property type="entry name" value="ARM repeat"/>
    <property type="match status" value="1"/>
</dbReference>
<dbReference type="GO" id="GO:0008017">
    <property type="term" value="F:microtubule binding"/>
    <property type="evidence" value="ECO:0007669"/>
    <property type="project" value="TreeGrafter"/>
</dbReference>
<dbReference type="WBParaSite" id="TCNE_0001745201-mRNA-1">
    <property type="protein sequence ID" value="TCNE_0001745201-mRNA-1"/>
    <property type="gene ID" value="TCNE_0001745201"/>
</dbReference>
<feature type="region of interest" description="Disordered" evidence="1">
    <location>
        <begin position="195"/>
        <end position="235"/>
    </location>
</feature>
<dbReference type="AlphaFoldDB" id="A0A183V9N1"/>
<dbReference type="PANTHER" id="PTHR21567:SF9">
    <property type="entry name" value="CLIP-ASSOCIATING PROTEIN"/>
    <property type="match status" value="1"/>
</dbReference>
<protein>
    <submittedName>
        <fullName evidence="4">TOG domain-containing protein</fullName>
    </submittedName>
</protein>
<proteinExistence type="predicted"/>
<dbReference type="GO" id="GO:0045180">
    <property type="term" value="C:basal cortex"/>
    <property type="evidence" value="ECO:0007669"/>
    <property type="project" value="TreeGrafter"/>
</dbReference>
<dbReference type="InterPro" id="IPR016024">
    <property type="entry name" value="ARM-type_fold"/>
</dbReference>
<evidence type="ECO:0000313" key="4">
    <source>
        <dbReference type="WBParaSite" id="TCNE_0001745201-mRNA-1"/>
    </source>
</evidence>
<sequence>LLQSLCDVMVALARRYNAELTDWLNHLIPKLVTKQAIDVLPSNQEKFRTMIDAVRQYFDQEKQLHAVCKFIQDPVRNNVSYKIKHGLLVYLHELMSAMDSAPSMNQSEVRQAVSKIFQWVDDPKNAGLQLISEKVVCDMFHLNASDFTSMMVTFPKELKDRLQSIIRRNTLGTASVNGILETTAQINEFVDSRSAMPTSPLRSPAAMGDGSYRGSLENGSYHRSSREDPNGSLSGYVLDPEGLANDVEQQEELITKIGEELSLHNQRSAERIRAMAVLSQVTRDSLFSLWDKHFKMILLLLMETLKDVDPDVRRMALKLLKEICHSQASRFNLFAEMTLMRVVSAAEDCGNVLATHVSSATCRKVLIAVIKSDAEEQKIHTAIKMLTKVIESLSTPELAAVLDELAPPIVETYNYESSSIRKESVVCLVAMIRIVGEAAMAPYLSKLNKGKVGLLVTFISAAQTFCL</sequence>
<dbReference type="Proteomes" id="UP000050794">
    <property type="component" value="Unassembled WGS sequence"/>
</dbReference>
<keyword evidence="3" id="KW-1185">Reference proteome</keyword>
<feature type="domain" description="TOG" evidence="2">
    <location>
        <begin position="246"/>
        <end position="467"/>
    </location>
</feature>
<dbReference type="GO" id="GO:0072686">
    <property type="term" value="C:mitotic spindle"/>
    <property type="evidence" value="ECO:0007669"/>
    <property type="project" value="TreeGrafter"/>
</dbReference>
<dbReference type="GO" id="GO:0005881">
    <property type="term" value="C:cytoplasmic microtubule"/>
    <property type="evidence" value="ECO:0007669"/>
    <property type="project" value="TreeGrafter"/>
</dbReference>
<evidence type="ECO:0000313" key="3">
    <source>
        <dbReference type="Proteomes" id="UP000050794"/>
    </source>
</evidence>
<dbReference type="GO" id="GO:0040001">
    <property type="term" value="P:establishment of mitotic spindle localization"/>
    <property type="evidence" value="ECO:0007669"/>
    <property type="project" value="TreeGrafter"/>
</dbReference>
<evidence type="ECO:0000259" key="2">
    <source>
        <dbReference type="SMART" id="SM01349"/>
    </source>
</evidence>
<organism evidence="3 4">
    <name type="scientific">Toxocara canis</name>
    <name type="common">Canine roundworm</name>
    <dbReference type="NCBI Taxonomy" id="6265"/>
    <lineage>
        <taxon>Eukaryota</taxon>
        <taxon>Metazoa</taxon>
        <taxon>Ecdysozoa</taxon>
        <taxon>Nematoda</taxon>
        <taxon>Chromadorea</taxon>
        <taxon>Rhabditida</taxon>
        <taxon>Spirurina</taxon>
        <taxon>Ascaridomorpha</taxon>
        <taxon>Ascaridoidea</taxon>
        <taxon>Toxocaridae</taxon>
        <taxon>Toxocara</taxon>
    </lineage>
</organism>
<dbReference type="PANTHER" id="PTHR21567">
    <property type="entry name" value="CLASP"/>
    <property type="match status" value="1"/>
</dbReference>
<dbReference type="GO" id="GO:0090307">
    <property type="term" value="P:mitotic spindle assembly"/>
    <property type="evidence" value="ECO:0007669"/>
    <property type="project" value="TreeGrafter"/>
</dbReference>
<reference evidence="4" key="1">
    <citation type="submission" date="2016-06" db="UniProtKB">
        <authorList>
            <consortium name="WormBaseParasite"/>
        </authorList>
    </citation>
    <scope>IDENTIFICATION</scope>
</reference>
<dbReference type="GO" id="GO:0005815">
    <property type="term" value="C:microtubule organizing center"/>
    <property type="evidence" value="ECO:0007669"/>
    <property type="project" value="TreeGrafter"/>
</dbReference>
<dbReference type="GO" id="GO:0005876">
    <property type="term" value="C:spindle microtubule"/>
    <property type="evidence" value="ECO:0007669"/>
    <property type="project" value="TreeGrafter"/>
</dbReference>
<evidence type="ECO:0000256" key="1">
    <source>
        <dbReference type="SAM" id="MobiDB-lite"/>
    </source>
</evidence>